<gene>
    <name evidence="3" type="ORF">S01H1_10300</name>
</gene>
<dbReference type="InterPro" id="IPR004095">
    <property type="entry name" value="TGS"/>
</dbReference>
<dbReference type="SUPFAM" id="SSF81271">
    <property type="entry name" value="TGS-like"/>
    <property type="match status" value="1"/>
</dbReference>
<protein>
    <recommendedName>
        <fullName evidence="4">TGS domain-containing protein</fullName>
    </recommendedName>
</protein>
<dbReference type="Gene3D" id="3.40.50.300">
    <property type="entry name" value="P-loop containing nucleotide triphosphate hydrolases"/>
    <property type="match status" value="1"/>
</dbReference>
<comment type="caution">
    <text evidence="3">The sequence shown here is derived from an EMBL/GenBank/DDBJ whole genome shotgun (WGS) entry which is preliminary data.</text>
</comment>
<dbReference type="Gene3D" id="3.10.20.30">
    <property type="match status" value="1"/>
</dbReference>
<dbReference type="InterPro" id="IPR012675">
    <property type="entry name" value="Beta-grasp_dom_sf"/>
</dbReference>
<dbReference type="GO" id="GO:0005525">
    <property type="term" value="F:GTP binding"/>
    <property type="evidence" value="ECO:0007669"/>
    <property type="project" value="InterPro"/>
</dbReference>
<dbReference type="PRINTS" id="PR00326">
    <property type="entry name" value="GTP1OBG"/>
</dbReference>
<dbReference type="AlphaFoldDB" id="X0RPC0"/>
<organism evidence="3">
    <name type="scientific">marine sediment metagenome</name>
    <dbReference type="NCBI Taxonomy" id="412755"/>
    <lineage>
        <taxon>unclassified sequences</taxon>
        <taxon>metagenomes</taxon>
        <taxon>ecological metagenomes</taxon>
    </lineage>
</organism>
<dbReference type="GO" id="GO:0003924">
    <property type="term" value="F:GTPase activity"/>
    <property type="evidence" value="ECO:0007669"/>
    <property type="project" value="InterPro"/>
</dbReference>
<feature type="non-terminal residue" evidence="3">
    <location>
        <position position="1"/>
    </location>
</feature>
<feature type="domain" description="G" evidence="1">
    <location>
        <begin position="1"/>
        <end position="93"/>
    </location>
</feature>
<dbReference type="PANTHER" id="PTHR43127">
    <property type="entry name" value="DEVELOPMENTALLY-REGULATED GTP-BINDING PROTEIN 2"/>
    <property type="match status" value="1"/>
</dbReference>
<sequence>PGVGKTSLLNLLTGAAKEKIGKFTPVPEIGIYEHNKVRYQIVDMPTIRQGAASGIGNGREIISQLRACDLICFCVDLSRDYKEQIDLLLEELNKSHLRINVPPPPITIDKTGSNKIQVFYLTNEARELNDVEDLTEKIKEITHAGGIRNGIVKVFGKIELDHVVDSLNPSVAYKKSIILGTKGDLALTKNTFDKLEKSYSNIFPLVIGTSVKMRKIPSDFGKIVLTYLQKMKVYTMNKGIVAERPLLIDSSPNKPTIRDVAIKIHRSFYESFDHAIVIRKDARQEKKKVGLEYELKENDIIELHMK</sequence>
<proteinExistence type="predicted"/>
<dbReference type="Pfam" id="PF01926">
    <property type="entry name" value="MMR_HSR1"/>
    <property type="match status" value="1"/>
</dbReference>
<dbReference type="InterPro" id="IPR006073">
    <property type="entry name" value="GTP-bd"/>
</dbReference>
<feature type="domain" description="TGS" evidence="2">
    <location>
        <begin position="231"/>
        <end position="304"/>
    </location>
</feature>
<dbReference type="Pfam" id="PF02824">
    <property type="entry name" value="TGS"/>
    <property type="match status" value="1"/>
</dbReference>
<evidence type="ECO:0000313" key="3">
    <source>
        <dbReference type="EMBL" id="GAF70633.1"/>
    </source>
</evidence>
<dbReference type="EMBL" id="BARS01005263">
    <property type="protein sequence ID" value="GAF70633.1"/>
    <property type="molecule type" value="Genomic_DNA"/>
</dbReference>
<evidence type="ECO:0008006" key="4">
    <source>
        <dbReference type="Google" id="ProtNLM"/>
    </source>
</evidence>
<dbReference type="InterPro" id="IPR045001">
    <property type="entry name" value="DRG"/>
</dbReference>
<reference evidence="3" key="1">
    <citation type="journal article" date="2014" name="Front. Microbiol.">
        <title>High frequency of phylogenetically diverse reductive dehalogenase-homologous genes in deep subseafloor sedimentary metagenomes.</title>
        <authorList>
            <person name="Kawai M."/>
            <person name="Futagami T."/>
            <person name="Toyoda A."/>
            <person name="Takaki Y."/>
            <person name="Nishi S."/>
            <person name="Hori S."/>
            <person name="Arai W."/>
            <person name="Tsubouchi T."/>
            <person name="Morono Y."/>
            <person name="Uchiyama I."/>
            <person name="Ito T."/>
            <person name="Fujiyama A."/>
            <person name="Inagaki F."/>
            <person name="Takami H."/>
        </authorList>
    </citation>
    <scope>NUCLEOTIDE SEQUENCE</scope>
    <source>
        <strain evidence="3">Expedition CK06-06</strain>
    </source>
</reference>
<evidence type="ECO:0000259" key="1">
    <source>
        <dbReference type="Pfam" id="PF01926"/>
    </source>
</evidence>
<dbReference type="InterPro" id="IPR012676">
    <property type="entry name" value="TGS-like"/>
</dbReference>
<accession>X0RPC0</accession>
<name>X0RPC0_9ZZZZ</name>
<dbReference type="SUPFAM" id="SSF52540">
    <property type="entry name" value="P-loop containing nucleoside triphosphate hydrolases"/>
    <property type="match status" value="1"/>
</dbReference>
<evidence type="ECO:0000259" key="2">
    <source>
        <dbReference type="Pfam" id="PF02824"/>
    </source>
</evidence>
<dbReference type="InterPro" id="IPR027417">
    <property type="entry name" value="P-loop_NTPase"/>
</dbReference>